<keyword evidence="2" id="KW-0378">Hydrolase</keyword>
<evidence type="ECO:0000313" key="3">
    <source>
        <dbReference type="Proteomes" id="UP001181239"/>
    </source>
</evidence>
<protein>
    <submittedName>
        <fullName evidence="2">M23 family metallopeptidase</fullName>
        <ecNumber evidence="2">3.4.-.-</ecNumber>
    </submittedName>
</protein>
<sequence>MKKTDIYFKQNHLQVAKMRERNLAVSENICNFVLGKSSIFVSMIFVSVFDVCVAQNRVNGTFNTVGYVANNPKVYVLPEDSISTDGDEDVEATKEQSLDSIPTNVIKSRISNVSFPLKDIWITSPFGIRKDPMNRKRRRMHNGLDLRAKYEPVYAMMPGVITAVSFSKNGGYYVTVNHGICVCSYLHLSKILVRRGQRVQAGQMVAISGNSGKRTTGPHLHITCRWGNEKGKFFNPVVLLNFVADELLNNLKS</sequence>
<comment type="caution">
    <text evidence="2">The sequence shown here is derived from an EMBL/GenBank/DDBJ whole genome shotgun (WGS) entry which is preliminary data.</text>
</comment>
<organism evidence="2 3">
    <name type="scientific">Phocaeicola vulgatus</name>
    <name type="common">Bacteroides vulgatus</name>
    <dbReference type="NCBI Taxonomy" id="821"/>
    <lineage>
        <taxon>Bacteria</taxon>
        <taxon>Pseudomonadati</taxon>
        <taxon>Bacteroidota</taxon>
        <taxon>Bacteroidia</taxon>
        <taxon>Bacteroidales</taxon>
        <taxon>Bacteroidaceae</taxon>
        <taxon>Phocaeicola</taxon>
    </lineage>
</organism>
<feature type="domain" description="M23ase beta-sheet core" evidence="1">
    <location>
        <begin position="139"/>
        <end position="228"/>
    </location>
</feature>
<gene>
    <name evidence="2" type="ORF">RVH43_14130</name>
</gene>
<evidence type="ECO:0000313" key="2">
    <source>
        <dbReference type="EMBL" id="MDU0241732.1"/>
    </source>
</evidence>
<dbReference type="PANTHER" id="PTHR21666:SF270">
    <property type="entry name" value="MUREIN HYDROLASE ACTIVATOR ENVC"/>
    <property type="match status" value="1"/>
</dbReference>
<dbReference type="SUPFAM" id="SSF51261">
    <property type="entry name" value="Duplicated hybrid motif"/>
    <property type="match status" value="1"/>
</dbReference>
<dbReference type="Gene3D" id="2.70.70.10">
    <property type="entry name" value="Glucose Permease (Domain IIA)"/>
    <property type="match status" value="1"/>
</dbReference>
<dbReference type="Pfam" id="PF01551">
    <property type="entry name" value="Peptidase_M23"/>
    <property type="match status" value="1"/>
</dbReference>
<dbReference type="AlphaFoldDB" id="A0AAE4I8I5"/>
<dbReference type="RefSeq" id="WP_196032915.1">
    <property type="nucleotide sequence ID" value="NZ_JAHYQZ010000002.1"/>
</dbReference>
<reference evidence="2" key="1">
    <citation type="submission" date="2023-10" db="EMBL/GenBank/DDBJ databases">
        <title>Genome of Potential pathogenic bacteria in Crohn's disease.</title>
        <authorList>
            <person name="Rodriguez-Palacios A."/>
        </authorList>
    </citation>
    <scope>NUCLEOTIDE SEQUENCE</scope>
    <source>
        <strain evidence="2">CavFT-hAR11</strain>
    </source>
</reference>
<dbReference type="Proteomes" id="UP001181239">
    <property type="component" value="Unassembled WGS sequence"/>
</dbReference>
<dbReference type="PANTHER" id="PTHR21666">
    <property type="entry name" value="PEPTIDASE-RELATED"/>
    <property type="match status" value="1"/>
</dbReference>
<dbReference type="InterPro" id="IPR011055">
    <property type="entry name" value="Dup_hybrid_motif"/>
</dbReference>
<evidence type="ECO:0000259" key="1">
    <source>
        <dbReference type="Pfam" id="PF01551"/>
    </source>
</evidence>
<dbReference type="InterPro" id="IPR016047">
    <property type="entry name" value="M23ase_b-sheet_dom"/>
</dbReference>
<name>A0AAE4I8I5_PHOVU</name>
<dbReference type="EMBL" id="JAWDET010000006">
    <property type="protein sequence ID" value="MDU0241732.1"/>
    <property type="molecule type" value="Genomic_DNA"/>
</dbReference>
<dbReference type="InterPro" id="IPR050570">
    <property type="entry name" value="Cell_wall_metabolism_enzyme"/>
</dbReference>
<dbReference type="CDD" id="cd12797">
    <property type="entry name" value="M23_peptidase"/>
    <property type="match status" value="1"/>
</dbReference>
<accession>A0AAE4I8I5</accession>
<dbReference type="GO" id="GO:0004222">
    <property type="term" value="F:metalloendopeptidase activity"/>
    <property type="evidence" value="ECO:0007669"/>
    <property type="project" value="TreeGrafter"/>
</dbReference>
<proteinExistence type="predicted"/>
<dbReference type="EC" id="3.4.-.-" evidence="2"/>